<dbReference type="PANTHER" id="PTHR21411:SF0">
    <property type="entry name" value="REGULATORY PROTEIN ZESTE"/>
    <property type="match status" value="1"/>
</dbReference>
<accession>A0ABM5JXS3</accession>
<sequence length="289" mass="33148">MEPANPLKRSANFTPEEEQVLISLCMKYRKTIENKETNALTWRQKNGAWVRIEREFNATCGASGYRSIKTLKEKYLNLKKKTKKRITENKLQLKMTGGGPYTDKPLSEIEMAVSDLIGVETLHGTVPSYDSDNNRANNIPQENIVLVVEDEKKEEVAEDFDYAVQGEVFEDEEKNLPSTSTGFRGSWETYCPKDLQQPISEKLATPKRGGKSSVKIDERTKVSKIIDTKSGQLISKKIEFVGFQKEKFEEEHELRMKNLRSDEIIKAKKLELLELDIQIKKKQLSLLEN</sequence>
<comment type="function">
    <text evidence="5">Involved in transvection phenomena (= synapsis-dependent gene expression), where the synaptic pairing of chromosomes carrying genes with which zeste interacts influences the expression of these genes. Zeste binds to DNA and stimulates transcription from a nearby promoter.</text>
</comment>
<dbReference type="InterPro" id="IPR001005">
    <property type="entry name" value="SANT/Myb"/>
</dbReference>
<evidence type="ECO:0000259" key="6">
    <source>
        <dbReference type="SMART" id="SM00717"/>
    </source>
</evidence>
<dbReference type="RefSeq" id="XP_050502739.1">
    <property type="nucleotide sequence ID" value="XM_050646782.1"/>
</dbReference>
<evidence type="ECO:0000256" key="2">
    <source>
        <dbReference type="ARBA" id="ARBA00016807"/>
    </source>
</evidence>
<dbReference type="InterPro" id="IPR028002">
    <property type="entry name" value="Myb_DNA-bind_5"/>
</dbReference>
<dbReference type="SMART" id="SM00717">
    <property type="entry name" value="SANT"/>
    <property type="match status" value="1"/>
</dbReference>
<keyword evidence="8" id="KW-1185">Reference proteome</keyword>
<evidence type="ECO:0000256" key="3">
    <source>
        <dbReference type="ARBA" id="ARBA00023015"/>
    </source>
</evidence>
<dbReference type="GeneID" id="126882010"/>
<organism evidence="7 8">
    <name type="scientific">Diabrotica virgifera virgifera</name>
    <name type="common">western corn rootworm</name>
    <dbReference type="NCBI Taxonomy" id="50390"/>
    <lineage>
        <taxon>Eukaryota</taxon>
        <taxon>Metazoa</taxon>
        <taxon>Ecdysozoa</taxon>
        <taxon>Arthropoda</taxon>
        <taxon>Hexapoda</taxon>
        <taxon>Insecta</taxon>
        <taxon>Pterygota</taxon>
        <taxon>Neoptera</taxon>
        <taxon>Endopterygota</taxon>
        <taxon>Coleoptera</taxon>
        <taxon>Polyphaga</taxon>
        <taxon>Cucujiformia</taxon>
        <taxon>Chrysomeloidea</taxon>
        <taxon>Chrysomelidae</taxon>
        <taxon>Galerucinae</taxon>
        <taxon>Diabroticina</taxon>
        <taxon>Diabroticites</taxon>
        <taxon>Diabrotica</taxon>
    </lineage>
</organism>
<feature type="domain" description="Myb-like" evidence="6">
    <location>
        <begin position="9"/>
        <end position="81"/>
    </location>
</feature>
<keyword evidence="3" id="KW-0805">Transcription regulation</keyword>
<dbReference type="EnsemblMetazoa" id="XM_050646782.1">
    <property type="protein sequence ID" value="XP_050502739.1"/>
    <property type="gene ID" value="LOC126882010"/>
</dbReference>
<dbReference type="Proteomes" id="UP001652700">
    <property type="component" value="Unplaced"/>
</dbReference>
<protein>
    <recommendedName>
        <fullName evidence="2">Regulatory protein zeste</fullName>
    </recommendedName>
</protein>
<comment type="subunit">
    <text evidence="1">Self-associates forming complexes of several hundred monomers.</text>
</comment>
<evidence type="ECO:0000313" key="7">
    <source>
        <dbReference type="EnsemblMetazoa" id="XP_050502739.1"/>
    </source>
</evidence>
<evidence type="ECO:0000256" key="1">
    <source>
        <dbReference type="ARBA" id="ARBA00011764"/>
    </source>
</evidence>
<dbReference type="PANTHER" id="PTHR21411">
    <property type="entry name" value="APONTIC"/>
    <property type="match status" value="1"/>
</dbReference>
<dbReference type="Pfam" id="PF13873">
    <property type="entry name" value="Myb_DNA-bind_5"/>
    <property type="match status" value="1"/>
</dbReference>
<name>A0ABM5JXS3_DIAVI</name>
<reference evidence="7" key="1">
    <citation type="submission" date="2025-05" db="UniProtKB">
        <authorList>
            <consortium name="EnsemblMetazoa"/>
        </authorList>
    </citation>
    <scope>IDENTIFICATION</scope>
</reference>
<evidence type="ECO:0000256" key="4">
    <source>
        <dbReference type="ARBA" id="ARBA00023163"/>
    </source>
</evidence>
<evidence type="ECO:0000256" key="5">
    <source>
        <dbReference type="ARBA" id="ARBA00025466"/>
    </source>
</evidence>
<keyword evidence="4" id="KW-0804">Transcription</keyword>
<evidence type="ECO:0000313" key="8">
    <source>
        <dbReference type="Proteomes" id="UP001652700"/>
    </source>
</evidence>
<proteinExistence type="predicted"/>